<dbReference type="Proteomes" id="UP001595683">
    <property type="component" value="Unassembled WGS sequence"/>
</dbReference>
<evidence type="ECO:0000259" key="2">
    <source>
        <dbReference type="Pfam" id="PF00534"/>
    </source>
</evidence>
<evidence type="ECO:0000313" key="4">
    <source>
        <dbReference type="Proteomes" id="UP001595683"/>
    </source>
</evidence>
<name>A0ABV7V5D9_9SPHN</name>
<comment type="caution">
    <text evidence="3">The sequence shown here is derived from an EMBL/GenBank/DDBJ whole genome shotgun (WGS) entry which is preliminary data.</text>
</comment>
<evidence type="ECO:0000313" key="3">
    <source>
        <dbReference type="EMBL" id="MFC3672051.1"/>
    </source>
</evidence>
<dbReference type="RefSeq" id="WP_191323965.1">
    <property type="nucleotide sequence ID" value="NZ_BMZP01000006.1"/>
</dbReference>
<dbReference type="PANTHER" id="PTHR46401">
    <property type="entry name" value="GLYCOSYLTRANSFERASE WBBK-RELATED"/>
    <property type="match status" value="1"/>
</dbReference>
<dbReference type="InterPro" id="IPR001296">
    <property type="entry name" value="Glyco_trans_1"/>
</dbReference>
<proteinExistence type="predicted"/>
<protein>
    <submittedName>
        <fullName evidence="3">Glycosyltransferase</fullName>
        <ecNumber evidence="3">2.4.-.-</ecNumber>
    </submittedName>
</protein>
<dbReference type="Pfam" id="PF00534">
    <property type="entry name" value="Glycos_transf_1"/>
    <property type="match status" value="1"/>
</dbReference>
<dbReference type="Gene3D" id="3.40.50.2000">
    <property type="entry name" value="Glycogen Phosphorylase B"/>
    <property type="match status" value="2"/>
</dbReference>
<dbReference type="EC" id="2.4.-.-" evidence="3"/>
<gene>
    <name evidence="3" type="ORF">ACFOOT_11505</name>
</gene>
<evidence type="ECO:0000256" key="1">
    <source>
        <dbReference type="ARBA" id="ARBA00022679"/>
    </source>
</evidence>
<keyword evidence="4" id="KW-1185">Reference proteome</keyword>
<feature type="domain" description="Glycosyl transferase family 1" evidence="2">
    <location>
        <begin position="175"/>
        <end position="321"/>
    </location>
</feature>
<reference evidence="4" key="1">
    <citation type="journal article" date="2019" name="Int. J. Syst. Evol. Microbiol.">
        <title>The Global Catalogue of Microorganisms (GCM) 10K type strain sequencing project: providing services to taxonomists for standard genome sequencing and annotation.</title>
        <authorList>
            <consortium name="The Broad Institute Genomics Platform"/>
            <consortium name="The Broad Institute Genome Sequencing Center for Infectious Disease"/>
            <person name="Wu L."/>
            <person name="Ma J."/>
        </authorList>
    </citation>
    <scope>NUCLEOTIDE SEQUENCE [LARGE SCALE GENOMIC DNA]</scope>
    <source>
        <strain evidence="4">KCTC 42224</strain>
    </source>
</reference>
<organism evidence="3 4">
    <name type="scientific">Novosphingobium pokkalii</name>
    <dbReference type="NCBI Taxonomy" id="1770194"/>
    <lineage>
        <taxon>Bacteria</taxon>
        <taxon>Pseudomonadati</taxon>
        <taxon>Pseudomonadota</taxon>
        <taxon>Alphaproteobacteria</taxon>
        <taxon>Sphingomonadales</taxon>
        <taxon>Sphingomonadaceae</taxon>
        <taxon>Novosphingobium</taxon>
    </lineage>
</organism>
<dbReference type="GO" id="GO:0016757">
    <property type="term" value="F:glycosyltransferase activity"/>
    <property type="evidence" value="ECO:0007669"/>
    <property type="project" value="UniProtKB-KW"/>
</dbReference>
<dbReference type="EMBL" id="JBHRYE010000017">
    <property type="protein sequence ID" value="MFC3672051.1"/>
    <property type="molecule type" value="Genomic_DNA"/>
</dbReference>
<dbReference type="PANTHER" id="PTHR46401:SF2">
    <property type="entry name" value="GLYCOSYLTRANSFERASE WBBK-RELATED"/>
    <property type="match status" value="1"/>
</dbReference>
<keyword evidence="1 3" id="KW-0808">Transferase</keyword>
<accession>A0ABV7V5D9</accession>
<sequence>MTIAVDLVLATRPNASTGIERYAINLFEALRRIAPEAIAFVDSRAAVPTGPGVVRVPGGFRGWLTLPLSRAWREARVKSVVCPAFPPSPLLLATRKPVVRIIHDDFPWTRGEAMNLRGRALFRHAEAAMAPHYAQVLAPTALMADSLATILRRPVGVIGNAPGIDLALAPEPARTEPGVIAVGTVEPRKNYDAVLALADSLATHAAPWTVRVVGRQGWGDIAASWESQVAARAGRLEWHGHASDAALLALYQSATCFVSMSLAEGFNMPLVEAGSLGLPVVCSDIAIHRQVAPPWARFVPLTIAPADLARVVEEAAALPPAPEAVQAYRHRFSWDGIAQALVERLRQA</sequence>
<keyword evidence="3" id="KW-0328">Glycosyltransferase</keyword>
<dbReference type="SUPFAM" id="SSF53756">
    <property type="entry name" value="UDP-Glycosyltransferase/glycogen phosphorylase"/>
    <property type="match status" value="1"/>
</dbReference>